<dbReference type="AlphaFoldDB" id="A0A061DBD5"/>
<evidence type="ECO:0000313" key="2">
    <source>
        <dbReference type="EMBL" id="CDR97838.1"/>
    </source>
</evidence>
<protein>
    <submittedName>
        <fullName evidence="2">Uncharacterized protein</fullName>
    </submittedName>
</protein>
<dbReference type="RefSeq" id="XP_012770024.1">
    <property type="nucleotide sequence ID" value="XM_012914570.1"/>
</dbReference>
<name>A0A061DBD5_BABBI</name>
<accession>A0A061DBD5</accession>
<dbReference type="VEuPathDB" id="PiroplasmaDB:BBBOND_0403260"/>
<keyword evidence="1" id="KW-0732">Signal</keyword>
<keyword evidence="3" id="KW-1185">Reference proteome</keyword>
<sequence>MAAVHLLLCVLLIHSKCESGVGQFNAQCAGSTLVIFGCLQSLSVALGGPVRVMHALLHRNTSLFRQGTAAAGIATLVMPLRGERGSGLWFFVCLGAPACREHSRTLYLATVTATCIDSCLACGMFWALARGRDFAAVPSPLKKESAANGQNTTHKGSAATTQ</sequence>
<gene>
    <name evidence="2" type="ORF">BBBOND_0403260</name>
</gene>
<dbReference type="KEGG" id="bbig:BBBOND_0403260"/>
<proteinExistence type="predicted"/>
<dbReference type="GeneID" id="24566379"/>
<feature type="chain" id="PRO_5001596176" evidence="1">
    <location>
        <begin position="20"/>
        <end position="162"/>
    </location>
</feature>
<organism evidence="2 3">
    <name type="scientific">Babesia bigemina</name>
    <dbReference type="NCBI Taxonomy" id="5866"/>
    <lineage>
        <taxon>Eukaryota</taxon>
        <taxon>Sar</taxon>
        <taxon>Alveolata</taxon>
        <taxon>Apicomplexa</taxon>
        <taxon>Aconoidasida</taxon>
        <taxon>Piroplasmida</taxon>
        <taxon>Babesiidae</taxon>
        <taxon>Babesia</taxon>
    </lineage>
</organism>
<reference evidence="3" key="1">
    <citation type="journal article" date="2014" name="Nucleic Acids Res.">
        <title>The evolutionary dynamics of variant antigen genes in Babesia reveal a history of genomic innovation underlying host-parasite interaction.</title>
        <authorList>
            <person name="Jackson A.P."/>
            <person name="Otto T.D."/>
            <person name="Darby A."/>
            <person name="Ramaprasad A."/>
            <person name="Xia D."/>
            <person name="Echaide I.E."/>
            <person name="Farber M."/>
            <person name="Gahlot S."/>
            <person name="Gamble J."/>
            <person name="Gupta D."/>
            <person name="Gupta Y."/>
            <person name="Jackson L."/>
            <person name="Malandrin L."/>
            <person name="Malas T.B."/>
            <person name="Moussa E."/>
            <person name="Nair M."/>
            <person name="Reid A.J."/>
            <person name="Sanders M."/>
            <person name="Sharma J."/>
            <person name="Tracey A."/>
            <person name="Quail M.A."/>
            <person name="Weir W."/>
            <person name="Wastling J.M."/>
            <person name="Hall N."/>
            <person name="Willadsen P."/>
            <person name="Lingelbach K."/>
            <person name="Shiels B."/>
            <person name="Tait A."/>
            <person name="Berriman M."/>
            <person name="Allred D.R."/>
            <person name="Pain A."/>
        </authorList>
    </citation>
    <scope>NUCLEOTIDE SEQUENCE [LARGE SCALE GENOMIC DNA]</scope>
    <source>
        <strain evidence="3">Bond</strain>
    </source>
</reference>
<evidence type="ECO:0000313" key="3">
    <source>
        <dbReference type="Proteomes" id="UP000033188"/>
    </source>
</evidence>
<feature type="signal peptide" evidence="1">
    <location>
        <begin position="1"/>
        <end position="19"/>
    </location>
</feature>
<evidence type="ECO:0000256" key="1">
    <source>
        <dbReference type="SAM" id="SignalP"/>
    </source>
</evidence>
<dbReference type="OrthoDB" id="10394203at2759"/>
<dbReference type="Proteomes" id="UP000033188">
    <property type="component" value="Chromosome 4"/>
</dbReference>
<dbReference type="EMBL" id="LK391710">
    <property type="protein sequence ID" value="CDR97838.1"/>
    <property type="molecule type" value="Genomic_DNA"/>
</dbReference>